<dbReference type="EMBL" id="WNKS01000013">
    <property type="protein sequence ID" value="MTV32061.1"/>
    <property type="molecule type" value="Genomic_DNA"/>
</dbReference>
<sequence length="86" mass="9332">MTTTAIFLPLVLASLFMIVAVHQELANPQLCPRLAPAAKRRMHEPGRAVRVPAFESGPIAALNASDFDRRYSMPPIATCESGADRV</sequence>
<dbReference type="OrthoDB" id="9995162at2"/>
<evidence type="ECO:0000313" key="1">
    <source>
        <dbReference type="EMBL" id="MTV32061.1"/>
    </source>
</evidence>
<organism evidence="1 2">
    <name type="scientific">Rhodoblastus acidophilus</name>
    <name type="common">Rhodopseudomonas acidophila</name>
    <dbReference type="NCBI Taxonomy" id="1074"/>
    <lineage>
        <taxon>Bacteria</taxon>
        <taxon>Pseudomonadati</taxon>
        <taxon>Pseudomonadota</taxon>
        <taxon>Alphaproteobacteria</taxon>
        <taxon>Hyphomicrobiales</taxon>
        <taxon>Rhodoblastaceae</taxon>
        <taxon>Rhodoblastus</taxon>
    </lineage>
</organism>
<name>A0A6N8DSA0_RHOAC</name>
<dbReference type="Proteomes" id="UP000439113">
    <property type="component" value="Unassembled WGS sequence"/>
</dbReference>
<comment type="caution">
    <text evidence="1">The sequence shown here is derived from an EMBL/GenBank/DDBJ whole genome shotgun (WGS) entry which is preliminary data.</text>
</comment>
<reference evidence="1 2" key="1">
    <citation type="submission" date="2019-11" db="EMBL/GenBank/DDBJ databases">
        <title>Whole-genome sequence of a Rhodoblastus acidophilus DSM 142.</title>
        <authorList>
            <person name="Kyndt J.A."/>
            <person name="Meyer T.E."/>
        </authorList>
    </citation>
    <scope>NUCLEOTIDE SEQUENCE [LARGE SCALE GENOMIC DNA]</scope>
    <source>
        <strain evidence="1 2">DSM 142</strain>
    </source>
</reference>
<accession>A0A6N8DSA0</accession>
<dbReference type="AlphaFoldDB" id="A0A6N8DSA0"/>
<proteinExistence type="predicted"/>
<dbReference type="RefSeq" id="WP_155446758.1">
    <property type="nucleotide sequence ID" value="NZ_JAOQNR010000014.1"/>
</dbReference>
<gene>
    <name evidence="1" type="ORF">GJ654_13805</name>
</gene>
<protein>
    <submittedName>
        <fullName evidence="1">Uncharacterized protein</fullName>
    </submittedName>
</protein>
<evidence type="ECO:0000313" key="2">
    <source>
        <dbReference type="Proteomes" id="UP000439113"/>
    </source>
</evidence>